<dbReference type="OMA" id="HKNSSWS"/>
<dbReference type="PANTHER" id="PTHR33626">
    <property type="entry name" value="ZGC:158463"/>
    <property type="match status" value="1"/>
</dbReference>
<dbReference type="AlphaFoldDB" id="A0A7M4FV42"/>
<dbReference type="Ensembl" id="ENSCPRT00005011204.1">
    <property type="protein sequence ID" value="ENSCPRP00005009519.1"/>
    <property type="gene ID" value="ENSCPRG00005006758.1"/>
</dbReference>
<evidence type="ECO:0000256" key="1">
    <source>
        <dbReference type="SAM" id="MobiDB-lite"/>
    </source>
</evidence>
<reference evidence="2" key="2">
    <citation type="submission" date="2025-09" db="UniProtKB">
        <authorList>
            <consortium name="Ensembl"/>
        </authorList>
    </citation>
    <scope>IDENTIFICATION</scope>
</reference>
<protein>
    <submittedName>
        <fullName evidence="2">Uncharacterized protein</fullName>
    </submittedName>
</protein>
<keyword evidence="3" id="KW-1185">Reference proteome</keyword>
<feature type="region of interest" description="Disordered" evidence="1">
    <location>
        <begin position="70"/>
        <end position="91"/>
    </location>
</feature>
<name>A0A7M4FV42_CROPO</name>
<feature type="compositionally biased region" description="Low complexity" evidence="1">
    <location>
        <begin position="72"/>
        <end position="91"/>
    </location>
</feature>
<accession>A0A7M4FV42</accession>
<proteinExistence type="predicted"/>
<organism evidence="2 3">
    <name type="scientific">Crocodylus porosus</name>
    <name type="common">Saltwater crocodile</name>
    <name type="synonym">Estuarine crocodile</name>
    <dbReference type="NCBI Taxonomy" id="8502"/>
    <lineage>
        <taxon>Eukaryota</taxon>
        <taxon>Metazoa</taxon>
        <taxon>Chordata</taxon>
        <taxon>Craniata</taxon>
        <taxon>Vertebrata</taxon>
        <taxon>Euteleostomi</taxon>
        <taxon>Archelosauria</taxon>
        <taxon>Archosauria</taxon>
        <taxon>Crocodylia</taxon>
        <taxon>Longirostres</taxon>
        <taxon>Crocodylidae</taxon>
        <taxon>Crocodylus</taxon>
    </lineage>
</organism>
<dbReference type="GeneTree" id="ENSGT01030000236233"/>
<dbReference type="Proteomes" id="UP000594220">
    <property type="component" value="Unplaced"/>
</dbReference>
<evidence type="ECO:0000313" key="3">
    <source>
        <dbReference type="Proteomes" id="UP000594220"/>
    </source>
</evidence>
<dbReference type="PANTHER" id="PTHR33626:SF2">
    <property type="match status" value="1"/>
</dbReference>
<reference evidence="2" key="1">
    <citation type="submission" date="2025-08" db="UniProtKB">
        <authorList>
            <consortium name="Ensembl"/>
        </authorList>
    </citation>
    <scope>IDENTIFICATION</scope>
</reference>
<sequence>MLTSYATLERSLSNFLEGQVAFSHLRLSNNRSVMPLGVQGCMRTTLTGSGCVYPMLTGASNPLNPIFPNHKNSSWSSSSLWLERSNSQNST</sequence>
<evidence type="ECO:0000313" key="2">
    <source>
        <dbReference type="Ensembl" id="ENSCPRP00005009519.1"/>
    </source>
</evidence>